<proteinExistence type="predicted"/>
<dbReference type="InterPro" id="IPR013783">
    <property type="entry name" value="Ig-like_fold"/>
</dbReference>
<evidence type="ECO:0000313" key="2">
    <source>
        <dbReference type="Proteomes" id="UP000288096"/>
    </source>
</evidence>
<sequence length="655" mass="74038">MFKNQRKKISAHLFFLLLLIFFLAGCVVTAPVCIKNGRPYCRAKGTFTYEWYDYYERALSCIEGGCYEYALADLDTAISVRPDDRRMAKTYGMHFMDYFPHREKGLIHYLRGDYDRAREELETSVGYEPSDKAFLYLDRVRTEILRRDEFYVTTPRIRITIPVYDGEIHTRDDPIRISGVAEDRQYVSEISIGDRPFFIESSGQRVPFHSTLKLDEGRHEIDITARNLLSGASIRQLAIRVDRSGPVIILGTPKQDGRIQGHLYDASGKITLTADGQPVAVPDGPDVGFALPFRAGTKEIILLATDRLGNRTRAVIPLPLLARKDHPLMALNARSTLAYDGHAPTAALFARADTPDIRIEKPADRETVFSEMIAVRGRVSSPATIESVSVNNTDIYGKSGSMLFFNHPVRLKPGTNRIVVRATDGRGGDCIRMLTIIREIPEVLKPRYRCMFKAAPFDTYADENGQAHSAFRFQGIFLKELIARKRFRVRLKEDLQKTFPDPAPVLRTSTSEKPAAPFVPSRLLLSGYVRKTVHGTEIVSKITDIRTGQRLAVPDVYIASDSAVTLEAAAAELSEKFHRAFPLIRGQVILKKGKKFLIHAEEAPEITEWPWVIGSDREFAGDARIVRSLRSRNYWAEWSNHKHRECSTGDWAVTE</sequence>
<dbReference type="Gene3D" id="2.60.40.10">
    <property type="entry name" value="Immunoglobulins"/>
    <property type="match status" value="1"/>
</dbReference>
<dbReference type="AlphaFoldDB" id="A0A401FRR2"/>
<dbReference type="SMART" id="SM00028">
    <property type="entry name" value="TPR"/>
    <property type="match status" value="2"/>
</dbReference>
<dbReference type="InterPro" id="IPR019734">
    <property type="entry name" value="TPR_rpt"/>
</dbReference>
<evidence type="ECO:0008006" key="3">
    <source>
        <dbReference type="Google" id="ProtNLM"/>
    </source>
</evidence>
<dbReference type="SUPFAM" id="SSF48452">
    <property type="entry name" value="TPR-like"/>
    <property type="match status" value="1"/>
</dbReference>
<accession>A0A401FRR2</accession>
<dbReference type="EMBL" id="BEXT01000001">
    <property type="protein sequence ID" value="GBC59643.1"/>
    <property type="molecule type" value="Genomic_DNA"/>
</dbReference>
<dbReference type="Gene3D" id="1.25.40.10">
    <property type="entry name" value="Tetratricopeptide repeat domain"/>
    <property type="match status" value="1"/>
</dbReference>
<reference evidence="2" key="1">
    <citation type="submission" date="2017-11" db="EMBL/GenBank/DDBJ databases">
        <authorList>
            <person name="Watanabe M."/>
            <person name="Kojima H."/>
        </authorList>
    </citation>
    <scope>NUCLEOTIDE SEQUENCE [LARGE SCALE GENOMIC DNA]</scope>
    <source>
        <strain evidence="2">Tokyo 01</strain>
    </source>
</reference>
<comment type="caution">
    <text evidence="1">The sequence shown here is derived from an EMBL/GenBank/DDBJ whole genome shotgun (WGS) entry which is preliminary data.</text>
</comment>
<organism evidence="1 2">
    <name type="scientific">Desulfonema ishimotonii</name>
    <dbReference type="NCBI Taxonomy" id="45657"/>
    <lineage>
        <taxon>Bacteria</taxon>
        <taxon>Pseudomonadati</taxon>
        <taxon>Thermodesulfobacteriota</taxon>
        <taxon>Desulfobacteria</taxon>
        <taxon>Desulfobacterales</taxon>
        <taxon>Desulfococcaceae</taxon>
        <taxon>Desulfonema</taxon>
    </lineage>
</organism>
<reference evidence="2" key="2">
    <citation type="submission" date="2019-01" db="EMBL/GenBank/DDBJ databases">
        <title>Genome sequence of Desulfonema ishimotonii strain Tokyo 01.</title>
        <authorList>
            <person name="Fukui M."/>
        </authorList>
    </citation>
    <scope>NUCLEOTIDE SEQUENCE [LARGE SCALE GENOMIC DNA]</scope>
    <source>
        <strain evidence="2">Tokyo 01</strain>
    </source>
</reference>
<protein>
    <recommendedName>
        <fullName evidence="3">Tetratricopeptide repeat protein</fullName>
    </recommendedName>
</protein>
<dbReference type="InterPro" id="IPR011990">
    <property type="entry name" value="TPR-like_helical_dom_sf"/>
</dbReference>
<dbReference type="PROSITE" id="PS51257">
    <property type="entry name" value="PROKAR_LIPOPROTEIN"/>
    <property type="match status" value="1"/>
</dbReference>
<keyword evidence="2" id="KW-1185">Reference proteome</keyword>
<gene>
    <name evidence="1" type="ORF">DENIS_0582</name>
</gene>
<name>A0A401FRR2_9BACT</name>
<dbReference type="Proteomes" id="UP000288096">
    <property type="component" value="Unassembled WGS sequence"/>
</dbReference>
<evidence type="ECO:0000313" key="1">
    <source>
        <dbReference type="EMBL" id="GBC59643.1"/>
    </source>
</evidence>